<dbReference type="Proteomes" id="UP000218944">
    <property type="component" value="Unassembled WGS sequence"/>
</dbReference>
<protein>
    <recommendedName>
        <fullName evidence="5">Lipoprotein</fullName>
    </recommendedName>
</protein>
<feature type="compositionally biased region" description="Gly residues" evidence="1">
    <location>
        <begin position="27"/>
        <end position="38"/>
    </location>
</feature>
<feature type="chain" id="PRO_5012697126" description="Lipoprotein" evidence="2">
    <location>
        <begin position="24"/>
        <end position="253"/>
    </location>
</feature>
<dbReference type="PROSITE" id="PS51257">
    <property type="entry name" value="PROKAR_LIPOPROTEIN"/>
    <property type="match status" value="1"/>
</dbReference>
<comment type="caution">
    <text evidence="3">The sequence shown here is derived from an EMBL/GenBank/DDBJ whole genome shotgun (WGS) entry which is preliminary data.</text>
</comment>
<evidence type="ECO:0000256" key="1">
    <source>
        <dbReference type="SAM" id="MobiDB-lite"/>
    </source>
</evidence>
<dbReference type="RefSeq" id="WP_095578373.1">
    <property type="nucleotide sequence ID" value="NZ_JAJQQQ010000007.1"/>
</dbReference>
<keyword evidence="4" id="KW-1185">Reference proteome</keyword>
<feature type="region of interest" description="Disordered" evidence="1">
    <location>
        <begin position="27"/>
        <end position="55"/>
    </location>
</feature>
<reference evidence="3 4" key="1">
    <citation type="submission" date="2017-08" db="EMBL/GenBank/DDBJ databases">
        <title>Genome sequence of Streptomyces albireticuli NRRL B-1670.</title>
        <authorList>
            <person name="Graham D.E."/>
            <person name="Mahan K.M."/>
            <person name="Klingeman D.M."/>
            <person name="Hettich R.L."/>
            <person name="Parry R.J."/>
            <person name="Spain J.C."/>
        </authorList>
    </citation>
    <scope>NUCLEOTIDE SEQUENCE [LARGE SCALE GENOMIC DNA]</scope>
    <source>
        <strain evidence="3 4">NRRL B-1670</strain>
    </source>
</reference>
<sequence>MHVHPRRFAVATLAASTLLLATACDGGSGSGPGSGSGAGATSSPGNKAKPSSAPEHLTAARAKNALIGTADLPAGWKLEENAVIDKTMGAPDEILDKARAQCAPLVTLINSGRPEADYKANVQQVFVKRGDETNISQDVSGYTREQAEKAMTALRTAVGACSSFTSTMNGKKAAVTVRKLDVAKAGDDSLGYAVTILVGEYAMDFDFGTVRSRGAVTTVRNNWGAHGDRGKEAFTKGLAKAAEKLTAAAAGTA</sequence>
<evidence type="ECO:0000256" key="2">
    <source>
        <dbReference type="SAM" id="SignalP"/>
    </source>
</evidence>
<evidence type="ECO:0000313" key="3">
    <source>
        <dbReference type="EMBL" id="PAU50915.1"/>
    </source>
</evidence>
<proteinExistence type="predicted"/>
<evidence type="ECO:0000313" key="4">
    <source>
        <dbReference type="Proteomes" id="UP000218944"/>
    </source>
</evidence>
<gene>
    <name evidence="3" type="ORF">CK936_00035</name>
</gene>
<organism evidence="3 4">
    <name type="scientific">Streptomyces albireticuli</name>
    <dbReference type="NCBI Taxonomy" id="1940"/>
    <lineage>
        <taxon>Bacteria</taxon>
        <taxon>Bacillati</taxon>
        <taxon>Actinomycetota</taxon>
        <taxon>Actinomycetes</taxon>
        <taxon>Kitasatosporales</taxon>
        <taxon>Streptomycetaceae</taxon>
        <taxon>Streptomyces</taxon>
    </lineage>
</organism>
<dbReference type="EMBL" id="NSJV01000002">
    <property type="protein sequence ID" value="PAU50915.1"/>
    <property type="molecule type" value="Genomic_DNA"/>
</dbReference>
<feature type="signal peptide" evidence="2">
    <location>
        <begin position="1"/>
        <end position="23"/>
    </location>
</feature>
<name>A0A2A2DHA2_9ACTN</name>
<accession>A0A2A2DHA2</accession>
<keyword evidence="2" id="KW-0732">Signal</keyword>
<evidence type="ECO:0008006" key="5">
    <source>
        <dbReference type="Google" id="ProtNLM"/>
    </source>
</evidence>
<dbReference type="AlphaFoldDB" id="A0A2A2DHA2"/>